<dbReference type="PANTHER" id="PTHR11735">
    <property type="entry name" value="TRNA N6-ADENOSINE THREONYLCARBAMOYLTRANSFERASE"/>
    <property type="match status" value="1"/>
</dbReference>
<gene>
    <name evidence="2" type="ORF">EDC90_100346</name>
</gene>
<dbReference type="InterPro" id="IPR000905">
    <property type="entry name" value="Gcp-like_dom"/>
</dbReference>
<comment type="caution">
    <text evidence="2">The sequence shown here is derived from an EMBL/GenBank/DDBJ whole genome shotgun (WGS) entry which is preliminary data.</text>
</comment>
<proteinExistence type="predicted"/>
<feature type="domain" description="Gcp-like" evidence="1">
    <location>
        <begin position="33"/>
        <end position="152"/>
    </location>
</feature>
<keyword evidence="3" id="KW-1185">Reference proteome</keyword>
<dbReference type="SUPFAM" id="SSF53067">
    <property type="entry name" value="Actin-like ATPase domain"/>
    <property type="match status" value="1"/>
</dbReference>
<accession>A0A4R3P1C8</accession>
<dbReference type="InterPro" id="IPR022496">
    <property type="entry name" value="T6A_TsaB"/>
</dbReference>
<sequence>MIILALDTAAADCAACLLDTETDRVLARVSETIGKGHAERLMAVLDACLSEADMKLTQVHRIAVNIGPGSFTGIRVGVSTARALAVACGCQCVGVSSLGALAAQHSPRLKGCVALATIDARRGEAYIQAFDAEGEPLSEPSAVRYDELERLAMERQAVAVGSGAVAAGIAAPRMEDNVAIETIARLGAVAKAETSVAPLYLRAPDAKPQAGFTLARA</sequence>
<organism evidence="2 3">
    <name type="scientific">Martelella mediterranea</name>
    <dbReference type="NCBI Taxonomy" id="293089"/>
    <lineage>
        <taxon>Bacteria</taxon>
        <taxon>Pseudomonadati</taxon>
        <taxon>Pseudomonadota</taxon>
        <taxon>Alphaproteobacteria</taxon>
        <taxon>Hyphomicrobiales</taxon>
        <taxon>Aurantimonadaceae</taxon>
        <taxon>Martelella</taxon>
    </lineage>
</organism>
<dbReference type="GO" id="GO:0005829">
    <property type="term" value="C:cytosol"/>
    <property type="evidence" value="ECO:0007669"/>
    <property type="project" value="TreeGrafter"/>
</dbReference>
<name>A0A4R3P1C8_9HYPH</name>
<dbReference type="AlphaFoldDB" id="A0A4R3P1C8"/>
<evidence type="ECO:0000313" key="2">
    <source>
        <dbReference type="EMBL" id="TCT43039.1"/>
    </source>
</evidence>
<dbReference type="Proteomes" id="UP000295097">
    <property type="component" value="Unassembled WGS sequence"/>
</dbReference>
<dbReference type="InterPro" id="IPR043129">
    <property type="entry name" value="ATPase_NBD"/>
</dbReference>
<evidence type="ECO:0000313" key="3">
    <source>
        <dbReference type="Proteomes" id="UP000295097"/>
    </source>
</evidence>
<evidence type="ECO:0000259" key="1">
    <source>
        <dbReference type="Pfam" id="PF00814"/>
    </source>
</evidence>
<dbReference type="RefSeq" id="WP_132308422.1">
    <property type="nucleotide sequence ID" value="NZ_SMAR01000003.1"/>
</dbReference>
<dbReference type="Gene3D" id="3.30.420.40">
    <property type="match status" value="2"/>
</dbReference>
<reference evidence="2 3" key="1">
    <citation type="submission" date="2019-03" db="EMBL/GenBank/DDBJ databases">
        <title>Freshwater and sediment microbial communities from various areas in North America, analyzing microbe dynamics in response to fracking.</title>
        <authorList>
            <person name="Lamendella R."/>
        </authorList>
    </citation>
    <scope>NUCLEOTIDE SEQUENCE [LARGE SCALE GENOMIC DNA]</scope>
    <source>
        <strain evidence="2 3">175.2</strain>
    </source>
</reference>
<dbReference type="NCBIfam" id="TIGR03725">
    <property type="entry name" value="T6A_YeaZ"/>
    <property type="match status" value="1"/>
</dbReference>
<dbReference type="Pfam" id="PF00814">
    <property type="entry name" value="TsaD"/>
    <property type="match status" value="1"/>
</dbReference>
<dbReference type="PANTHER" id="PTHR11735:SF11">
    <property type="entry name" value="TRNA THREONYLCARBAMOYLADENOSINE BIOSYNTHESIS PROTEIN TSAB"/>
    <property type="match status" value="1"/>
</dbReference>
<dbReference type="EMBL" id="SMAR01000003">
    <property type="protein sequence ID" value="TCT43039.1"/>
    <property type="molecule type" value="Genomic_DNA"/>
</dbReference>
<dbReference type="GO" id="GO:0002949">
    <property type="term" value="P:tRNA threonylcarbamoyladenosine modification"/>
    <property type="evidence" value="ECO:0007669"/>
    <property type="project" value="InterPro"/>
</dbReference>
<dbReference type="OrthoDB" id="9809995at2"/>
<protein>
    <submittedName>
        <fullName evidence="2">tRNA threonylcarbamoyl adenosine modification protein YeaZ</fullName>
    </submittedName>
</protein>